<dbReference type="InterPro" id="IPR032675">
    <property type="entry name" value="LRR_dom_sf"/>
</dbReference>
<feature type="compositionally biased region" description="Polar residues" evidence="5">
    <location>
        <begin position="422"/>
        <end position="449"/>
    </location>
</feature>
<feature type="compositionally biased region" description="Basic and acidic residues" evidence="5">
    <location>
        <begin position="275"/>
        <end position="285"/>
    </location>
</feature>
<organism evidence="6 7">
    <name type="scientific">Stegastes partitus</name>
    <name type="common">bicolor damselfish</name>
    <dbReference type="NCBI Taxonomy" id="144197"/>
    <lineage>
        <taxon>Eukaryota</taxon>
        <taxon>Metazoa</taxon>
        <taxon>Chordata</taxon>
        <taxon>Craniata</taxon>
        <taxon>Vertebrata</taxon>
        <taxon>Euteleostomi</taxon>
        <taxon>Actinopterygii</taxon>
        <taxon>Neopterygii</taxon>
        <taxon>Teleostei</taxon>
        <taxon>Neoteleostei</taxon>
        <taxon>Acanthomorphata</taxon>
        <taxon>Ovalentaria</taxon>
        <taxon>Pomacentridae</taxon>
        <taxon>Stegastes</taxon>
    </lineage>
</organism>
<dbReference type="GeneID" id="103353316"/>
<evidence type="ECO:0000256" key="5">
    <source>
        <dbReference type="SAM" id="MobiDB-lite"/>
    </source>
</evidence>
<dbReference type="AlphaFoldDB" id="A0A9Y4MXH0"/>
<feature type="region of interest" description="Disordered" evidence="5">
    <location>
        <begin position="421"/>
        <end position="449"/>
    </location>
</feature>
<name>A0A9Y4MXH0_9TELE</name>
<feature type="region of interest" description="Disordered" evidence="5">
    <location>
        <begin position="624"/>
        <end position="644"/>
    </location>
</feature>
<dbReference type="InterPro" id="IPR001611">
    <property type="entry name" value="Leu-rich_rpt"/>
</dbReference>
<keyword evidence="3" id="KW-0433">Leucine-rich repeat</keyword>
<keyword evidence="2" id="KW-0963">Cytoplasm</keyword>
<dbReference type="Pfam" id="PF00560">
    <property type="entry name" value="LRR_1"/>
    <property type="match status" value="1"/>
</dbReference>
<dbReference type="GO" id="GO:0005737">
    <property type="term" value="C:cytoplasm"/>
    <property type="evidence" value="ECO:0007669"/>
    <property type="project" value="UniProtKB-SubCell"/>
</dbReference>
<reference evidence="7" key="1">
    <citation type="submission" date="2025-08" db="UniProtKB">
        <authorList>
            <consortium name="RefSeq"/>
        </authorList>
    </citation>
    <scope>IDENTIFICATION</scope>
</reference>
<dbReference type="RefSeq" id="XP_008274453.1">
    <property type="nucleotide sequence ID" value="XM_008276231.1"/>
</dbReference>
<dbReference type="Proteomes" id="UP000694891">
    <property type="component" value="Unplaced"/>
</dbReference>
<dbReference type="Gene3D" id="3.80.10.10">
    <property type="entry name" value="Ribonuclease Inhibitor"/>
    <property type="match status" value="2"/>
</dbReference>
<dbReference type="PANTHER" id="PTHR22710:SF2">
    <property type="entry name" value="X-RAY RADIATION RESISTANCE-ASSOCIATED PROTEIN 1"/>
    <property type="match status" value="1"/>
</dbReference>
<accession>A0A9Y4MXH0</accession>
<comment type="subcellular location">
    <subcellularLocation>
        <location evidence="1">Cytoplasm</location>
    </subcellularLocation>
</comment>
<proteinExistence type="predicted"/>
<gene>
    <name evidence="7" type="primary">xrra1</name>
</gene>
<dbReference type="PANTHER" id="PTHR22710">
    <property type="entry name" value="X-RAY RADIATION RESISTANCE ASSOCIATED PROTEIN 1 XRRA1"/>
    <property type="match status" value="1"/>
</dbReference>
<evidence type="ECO:0000256" key="3">
    <source>
        <dbReference type="ARBA" id="ARBA00022614"/>
    </source>
</evidence>
<keyword evidence="6" id="KW-1185">Reference proteome</keyword>
<dbReference type="InterPro" id="IPR003591">
    <property type="entry name" value="Leu-rich_rpt_typical-subtyp"/>
</dbReference>
<evidence type="ECO:0000256" key="1">
    <source>
        <dbReference type="ARBA" id="ARBA00004496"/>
    </source>
</evidence>
<evidence type="ECO:0000256" key="2">
    <source>
        <dbReference type="ARBA" id="ARBA00022490"/>
    </source>
</evidence>
<dbReference type="GO" id="GO:0005634">
    <property type="term" value="C:nucleus"/>
    <property type="evidence" value="ECO:0007669"/>
    <property type="project" value="TreeGrafter"/>
</dbReference>
<feature type="region of interest" description="Disordered" evidence="5">
    <location>
        <begin position="274"/>
        <end position="295"/>
    </location>
</feature>
<evidence type="ECO:0000313" key="6">
    <source>
        <dbReference type="Proteomes" id="UP000694891"/>
    </source>
</evidence>
<sequence>MASGHNKFADGQRCLTNCFPAGTLHRRRREGAGHWLVAYREAEEQRYRNVQRRIKETYKKCEHTLADAARGVTLDRLFLLRLHCVDVPSELCSVDISDQKLNSVEPEDLKVFDNVANIDASINFLSLGSFSSFVSLRELNLSLNRICNMTFDVTDFPHLEVLDLSFNHLSPDCIVSLGRLPRLKVLHLTGNKLHRLPPNLASSNCDPAQTLAKEEDVQFKTLEVLMLDDNKLSSGVFSSLTNLPRLNHLNLQKNRISEIPFTHPAGCLKPAQISAEERAEEEGRGHAGSNPNTDEHLKSISLSVHKDSWEECCQGSSLPFPQLQYLSLAENKISEEEALMAAALFPLLREIDIHSNPLTTLRRGDLPVLTYYLQERLKITIKRKKTPETAKLPAKLLADPKWKTEEKIPKVSNKPLLMKTTCPAQSQAEKSQATVKGTTGSEGKNSGGQTFHENTQHFFITQAADVPDYKFHLPPEEKEAARNEERNNPQRFTCDKLLMDAKPNPDALKPVGIQTAVRMLEHTLKNLNVYRDSKPKLDSIQTPYREREKRIKELPPLKSIKQPAERVDEMLRSIKESTTVKVVALGSAMQSTDVNGEEYKEALSLLTDMKTKYKMVHKKTMEQVGSHDGNIDQNKAEPLPVQRI</sequence>
<dbReference type="CTD" id="143570"/>
<protein>
    <submittedName>
        <fullName evidence="7">X-ray radiation resistance-associated protein 1</fullName>
    </submittedName>
</protein>
<evidence type="ECO:0000313" key="7">
    <source>
        <dbReference type="RefSeq" id="XP_008274453.1"/>
    </source>
</evidence>
<dbReference type="SUPFAM" id="SSF52058">
    <property type="entry name" value="L domain-like"/>
    <property type="match status" value="1"/>
</dbReference>
<dbReference type="SMART" id="SM00369">
    <property type="entry name" value="LRR_TYP"/>
    <property type="match status" value="4"/>
</dbReference>
<evidence type="ECO:0000256" key="4">
    <source>
        <dbReference type="ARBA" id="ARBA00022737"/>
    </source>
</evidence>
<keyword evidence="4" id="KW-0677">Repeat</keyword>